<dbReference type="FunFam" id="3.80.10.10:FF:000386">
    <property type="entry name" value="Disease resistance protein RPS4"/>
    <property type="match status" value="1"/>
</dbReference>
<dbReference type="SUPFAM" id="SSF52200">
    <property type="entry name" value="Toll/Interleukin receptor TIR domain"/>
    <property type="match status" value="1"/>
</dbReference>
<evidence type="ECO:0000259" key="8">
    <source>
        <dbReference type="PROSITE" id="PS50104"/>
    </source>
</evidence>
<dbReference type="Gene3D" id="3.40.50.300">
    <property type="entry name" value="P-loop containing nucleotide triphosphate hydrolases"/>
    <property type="match status" value="1"/>
</dbReference>
<protein>
    <recommendedName>
        <fullName evidence="1">ADP-ribosyl cyclase/cyclic ADP-ribose hydrolase</fullName>
        <ecNumber evidence="1">3.2.2.6</ecNumber>
    </recommendedName>
</protein>
<dbReference type="InterPro" id="IPR045344">
    <property type="entry name" value="C-JID"/>
</dbReference>
<dbReference type="Proteomes" id="UP000886595">
    <property type="component" value="Unassembled WGS sequence"/>
</dbReference>
<comment type="catalytic activity">
    <reaction evidence="6">
        <text>NAD(+) + H2O = ADP-D-ribose + nicotinamide + H(+)</text>
        <dbReference type="Rhea" id="RHEA:16301"/>
        <dbReference type="ChEBI" id="CHEBI:15377"/>
        <dbReference type="ChEBI" id="CHEBI:15378"/>
        <dbReference type="ChEBI" id="CHEBI:17154"/>
        <dbReference type="ChEBI" id="CHEBI:57540"/>
        <dbReference type="ChEBI" id="CHEBI:57967"/>
        <dbReference type="EC" id="3.2.2.6"/>
    </reaction>
    <physiologicalReaction direction="left-to-right" evidence="6">
        <dbReference type="Rhea" id="RHEA:16302"/>
    </physiologicalReaction>
</comment>
<evidence type="ECO:0000256" key="4">
    <source>
        <dbReference type="ARBA" id="ARBA00022801"/>
    </source>
</evidence>
<dbReference type="Pfam" id="PF00931">
    <property type="entry name" value="NB-ARC"/>
    <property type="match status" value="1"/>
</dbReference>
<dbReference type="EMBL" id="JAAMPC010000007">
    <property type="protein sequence ID" value="KAG2301814.1"/>
    <property type="molecule type" value="Genomic_DNA"/>
</dbReference>
<evidence type="ECO:0000256" key="1">
    <source>
        <dbReference type="ARBA" id="ARBA00011982"/>
    </source>
</evidence>
<dbReference type="SMART" id="SM00255">
    <property type="entry name" value="TIR"/>
    <property type="match status" value="1"/>
</dbReference>
<dbReference type="InterPro" id="IPR042197">
    <property type="entry name" value="Apaf_helical"/>
</dbReference>
<dbReference type="Gene3D" id="3.80.10.10">
    <property type="entry name" value="Ribonuclease Inhibitor"/>
    <property type="match status" value="2"/>
</dbReference>
<dbReference type="SUPFAM" id="SSF52540">
    <property type="entry name" value="P-loop containing nucleoside triphosphate hydrolases"/>
    <property type="match status" value="1"/>
</dbReference>
<feature type="region of interest" description="Disordered" evidence="7">
    <location>
        <begin position="196"/>
        <end position="216"/>
    </location>
</feature>
<dbReference type="InterPro" id="IPR035897">
    <property type="entry name" value="Toll_tir_struct_dom_sf"/>
</dbReference>
<dbReference type="InterPro" id="IPR002182">
    <property type="entry name" value="NB-ARC"/>
</dbReference>
<gene>
    <name evidence="9" type="ORF">Bca52824_030465</name>
</gene>
<evidence type="ECO:0000256" key="3">
    <source>
        <dbReference type="ARBA" id="ARBA00022737"/>
    </source>
</evidence>
<dbReference type="Pfam" id="PF23282">
    <property type="entry name" value="WHD_ROQ1"/>
    <property type="match status" value="1"/>
</dbReference>
<dbReference type="GO" id="GO:0043531">
    <property type="term" value="F:ADP binding"/>
    <property type="evidence" value="ECO:0007669"/>
    <property type="project" value="InterPro"/>
</dbReference>
<dbReference type="Gene3D" id="3.40.50.10140">
    <property type="entry name" value="Toll/interleukin-1 receptor homology (TIR) domain"/>
    <property type="match status" value="1"/>
</dbReference>
<dbReference type="InterPro" id="IPR011713">
    <property type="entry name" value="Leu-rich_rpt_3"/>
</dbReference>
<dbReference type="InterPro" id="IPR058192">
    <property type="entry name" value="WHD_ROQ1-like"/>
</dbReference>
<keyword evidence="10" id="KW-1185">Reference proteome</keyword>
<dbReference type="PROSITE" id="PS50104">
    <property type="entry name" value="TIR"/>
    <property type="match status" value="1"/>
</dbReference>
<dbReference type="Pfam" id="PF20160">
    <property type="entry name" value="C-JID"/>
    <property type="match status" value="1"/>
</dbReference>
<dbReference type="Gene3D" id="1.10.8.430">
    <property type="entry name" value="Helical domain of apoptotic protease-activating factors"/>
    <property type="match status" value="1"/>
</dbReference>
<dbReference type="InterPro" id="IPR032675">
    <property type="entry name" value="LRR_dom_sf"/>
</dbReference>
<sequence length="1246" mass="139782">MATSSSSSTSGVSMVEGVPEKQHQVFINFRGKELRKTFISHLVEALKYYKIKYFIDEKEARGELIESLFTRIKESDIALAVFSKGYSESEWCLDELVEIMQSVEEGKLKVIPIFFEVKVGDVKNQTGAFGDNYKNCHSNEDPVKKLAWEKALQSATVRMGLTLASCSSESDLIAKILASVKDAIALIDGGEVISPLSSSDNASSRDIKQTKPAPPWRGMEQCLEQLEAKLDFDCEETQIVGIVGMPGIGKTALAEMYFNKEKRRLFISEMFQGFRERLNNHDWVKNKLQNAQRDRQDAGNDKAKALVVLDDVTDKKQLDFLRINGEELIKKGSKILITTRDKGLLEGLVDDIYVVPGLNDQEALQLFTHHAFSDQDYPPAENFNRMSKEFVDYAGGNPRALVELGKEICGQNESRWKVRLENLPHRSNENIRRELKPHYEGLTVPQKHAFVDIACFFISEEEDYVKILLDSYDTNKSGEAARDIKDLEDKFLISISGGRIEMHNLLRTLGKEIGSSLENDLGESRLWKHLDAHTALCSTKGTNIARGIYLDTSKIKTNGISVERKAMIKMENLRYVKIFDSCCPRQCVGKVNLPEGLEFSLKEIRYLHWSKFPMEELPSDFKPENLIDLRLPYSNIKQIWKGNKVTPNLKWVDLSYSAKLTDLSALSNAKSLRRLNLEGCTKLHTLPEDMENMKSLAFLNLRGCTSLLCLPENMNLISLKTLILSDCSNFQDFQVISKNLQYLHLNGTAIKGLPPSIRSLKALIVMNLKDCEELESLPDCLDKLIALEELILSGCSKLMCFPNVEEIMENLQILLLDGTSIVELPRKLLHRGNNSVDQVDFQLKQPRINGLSLLRRLCLSRNDKIFSLESSISQLHHLKWIDLKYCENLTSLSTLPPNLQCLDAHACISLKTVASPLALLLPLTEQVSSSFIFTNCEKLEHVAKNEIICYAHNKSRLISGALNRQNKGLAFEALVATCFPGNEVPTWFSHRASGAVLEQELPRHWSESGFVGIALCAIVSFHDYEIQNNNLMVKCICEFDNVPRTSSSSFFDCNVGGLSETSDDRRTIKSTHVFIGFTSWFNIKKCQEAGLENGCIPTKASIKFDVTDGTCQAANCKVLKCGFSLVSKTDSGAWDAKGDASPMICESDNGSLDENADANPVAEEIRVVVRGYRARSNSLTGDISVLLLLISNHREGSKIAELEGRDVRILINDVKPPAFSGACRRHHRYEAIQAMLLTGTARPRRI</sequence>
<dbReference type="PANTHER" id="PTHR11017">
    <property type="entry name" value="LEUCINE-RICH REPEAT-CONTAINING PROTEIN"/>
    <property type="match status" value="1"/>
</dbReference>
<dbReference type="EC" id="3.2.2.6" evidence="1"/>
<keyword evidence="2" id="KW-0433">Leucine-rich repeat</keyword>
<name>A0A8X7V4D4_BRACI</name>
<dbReference type="GO" id="GO:0061809">
    <property type="term" value="F:NAD+ nucleosidase activity, cyclic ADP-ribose generating"/>
    <property type="evidence" value="ECO:0007669"/>
    <property type="project" value="UniProtKB-EC"/>
</dbReference>
<accession>A0A8X7V4D4</accession>
<keyword evidence="3" id="KW-0677">Repeat</keyword>
<reference evidence="9 10" key="1">
    <citation type="submission" date="2020-02" db="EMBL/GenBank/DDBJ databases">
        <authorList>
            <person name="Ma Q."/>
            <person name="Huang Y."/>
            <person name="Song X."/>
            <person name="Pei D."/>
        </authorList>
    </citation>
    <scope>NUCLEOTIDE SEQUENCE [LARGE SCALE GENOMIC DNA]</scope>
    <source>
        <strain evidence="9">Sxm20200214</strain>
        <tissue evidence="9">Leaf</tissue>
    </source>
</reference>
<dbReference type="InterPro" id="IPR000157">
    <property type="entry name" value="TIR_dom"/>
</dbReference>
<dbReference type="InterPro" id="IPR044974">
    <property type="entry name" value="Disease_R_plants"/>
</dbReference>
<keyword evidence="5" id="KW-0520">NAD</keyword>
<dbReference type="AlphaFoldDB" id="A0A8X7V4D4"/>
<dbReference type="SUPFAM" id="SSF52058">
    <property type="entry name" value="L domain-like"/>
    <property type="match status" value="1"/>
</dbReference>
<dbReference type="FunFam" id="3.40.50.10140:FF:000007">
    <property type="entry name" value="Disease resistance protein (TIR-NBS-LRR class)"/>
    <property type="match status" value="1"/>
</dbReference>
<evidence type="ECO:0000256" key="2">
    <source>
        <dbReference type="ARBA" id="ARBA00022614"/>
    </source>
</evidence>
<organism evidence="9 10">
    <name type="scientific">Brassica carinata</name>
    <name type="common">Ethiopian mustard</name>
    <name type="synonym">Abyssinian cabbage</name>
    <dbReference type="NCBI Taxonomy" id="52824"/>
    <lineage>
        <taxon>Eukaryota</taxon>
        <taxon>Viridiplantae</taxon>
        <taxon>Streptophyta</taxon>
        <taxon>Embryophyta</taxon>
        <taxon>Tracheophyta</taxon>
        <taxon>Spermatophyta</taxon>
        <taxon>Magnoliopsida</taxon>
        <taxon>eudicotyledons</taxon>
        <taxon>Gunneridae</taxon>
        <taxon>Pentapetalae</taxon>
        <taxon>rosids</taxon>
        <taxon>malvids</taxon>
        <taxon>Brassicales</taxon>
        <taxon>Brassicaceae</taxon>
        <taxon>Brassiceae</taxon>
        <taxon>Brassica</taxon>
    </lineage>
</organism>
<dbReference type="InterPro" id="IPR027417">
    <property type="entry name" value="P-loop_NTPase"/>
</dbReference>
<dbReference type="GO" id="GO:0007165">
    <property type="term" value="P:signal transduction"/>
    <property type="evidence" value="ECO:0007669"/>
    <property type="project" value="InterPro"/>
</dbReference>
<evidence type="ECO:0000313" key="10">
    <source>
        <dbReference type="Proteomes" id="UP000886595"/>
    </source>
</evidence>
<dbReference type="Pfam" id="PF01582">
    <property type="entry name" value="TIR"/>
    <property type="match status" value="1"/>
</dbReference>
<dbReference type="PANTHER" id="PTHR11017:SF589">
    <property type="entry name" value="ADP-RIBOSYL CYCLASE_CYCLIC ADP-RIBOSE HYDROLASE-RELATED"/>
    <property type="match status" value="1"/>
</dbReference>
<feature type="domain" description="TIR" evidence="8">
    <location>
        <begin position="21"/>
        <end position="184"/>
    </location>
</feature>
<evidence type="ECO:0000256" key="7">
    <source>
        <dbReference type="SAM" id="MobiDB-lite"/>
    </source>
</evidence>
<comment type="caution">
    <text evidence="9">The sequence shown here is derived from an EMBL/GenBank/DDBJ whole genome shotgun (WGS) entry which is preliminary data.</text>
</comment>
<evidence type="ECO:0000256" key="6">
    <source>
        <dbReference type="ARBA" id="ARBA00047304"/>
    </source>
</evidence>
<proteinExistence type="predicted"/>
<dbReference type="OrthoDB" id="1104106at2759"/>
<dbReference type="GO" id="GO:0006952">
    <property type="term" value="P:defense response"/>
    <property type="evidence" value="ECO:0007669"/>
    <property type="project" value="InterPro"/>
</dbReference>
<keyword evidence="4" id="KW-0378">Hydrolase</keyword>
<dbReference type="PRINTS" id="PR00364">
    <property type="entry name" value="DISEASERSIST"/>
</dbReference>
<evidence type="ECO:0000313" key="9">
    <source>
        <dbReference type="EMBL" id="KAG2301814.1"/>
    </source>
</evidence>
<dbReference type="Pfam" id="PF07725">
    <property type="entry name" value="LRR_3"/>
    <property type="match status" value="1"/>
</dbReference>
<evidence type="ECO:0000256" key="5">
    <source>
        <dbReference type="ARBA" id="ARBA00023027"/>
    </source>
</evidence>